<keyword evidence="1" id="KW-0805">Transcription regulation</keyword>
<evidence type="ECO:0000313" key="7">
    <source>
        <dbReference type="Proteomes" id="UP000281084"/>
    </source>
</evidence>
<dbReference type="AlphaFoldDB" id="A0A3A8FR19"/>
<evidence type="ECO:0000256" key="2">
    <source>
        <dbReference type="ARBA" id="ARBA00023125"/>
    </source>
</evidence>
<dbReference type="RefSeq" id="WP_120368187.1">
    <property type="nucleotide sequence ID" value="NZ_RAXZ01000030.1"/>
</dbReference>
<proteinExistence type="predicted"/>
<reference evidence="6 7" key="1">
    <citation type="submission" date="2018-09" db="EMBL/GenBank/DDBJ databases">
        <title>The draft genome of Acinetobacter spp. strains.</title>
        <authorList>
            <person name="Qin J."/>
            <person name="Feng Y."/>
            <person name="Zong Z."/>
        </authorList>
    </citation>
    <scope>NUCLEOTIDE SEQUENCE [LARGE SCALE GENOMIC DNA]</scope>
    <source>
        <strain evidence="6 7">WCHAc060002</strain>
    </source>
</reference>
<keyword evidence="3" id="KW-0804">Transcription</keyword>
<evidence type="ECO:0000256" key="1">
    <source>
        <dbReference type="ARBA" id="ARBA00023015"/>
    </source>
</evidence>
<sequence>MAKLGRPLAMTVEQRRKEIFAVAEQLFGNYGFENVTMAQIASEAGMSKKTLYAYFADKRALLNSLVESSYIWPEEAFSDSPLNAVDMLKQHMKMIAEHVLSERHIKLCRLSIAEHADMDGMTHTFYEMGIASSRNHLIVAIERILPSDWRLALTAEVLADMLFGASITKPFIDALFINKEANLKEIHQRIDNTIDAMLIIA</sequence>
<dbReference type="Pfam" id="PF00440">
    <property type="entry name" value="TetR_N"/>
    <property type="match status" value="1"/>
</dbReference>
<dbReference type="FunFam" id="1.10.10.60:FF:000141">
    <property type="entry name" value="TetR family transcriptional regulator"/>
    <property type="match status" value="1"/>
</dbReference>
<dbReference type="InterPro" id="IPR001647">
    <property type="entry name" value="HTH_TetR"/>
</dbReference>
<organism evidence="6 7">
    <name type="scientific">Acinetobacter cumulans</name>
    <dbReference type="NCBI Taxonomy" id="2136182"/>
    <lineage>
        <taxon>Bacteria</taxon>
        <taxon>Pseudomonadati</taxon>
        <taxon>Pseudomonadota</taxon>
        <taxon>Gammaproteobacteria</taxon>
        <taxon>Moraxellales</taxon>
        <taxon>Moraxellaceae</taxon>
        <taxon>Acinetobacter</taxon>
    </lineage>
</organism>
<evidence type="ECO:0000256" key="3">
    <source>
        <dbReference type="ARBA" id="ARBA00023163"/>
    </source>
</evidence>
<dbReference type="EMBL" id="RAXZ01000030">
    <property type="protein sequence ID" value="RKG48788.1"/>
    <property type="molecule type" value="Genomic_DNA"/>
</dbReference>
<name>A0A3A8FR19_9GAMM</name>
<evidence type="ECO:0000313" key="6">
    <source>
        <dbReference type="EMBL" id="RKG48788.1"/>
    </source>
</evidence>
<dbReference type="GO" id="GO:0003677">
    <property type="term" value="F:DNA binding"/>
    <property type="evidence" value="ECO:0007669"/>
    <property type="project" value="UniProtKB-UniRule"/>
</dbReference>
<dbReference type="PANTHER" id="PTHR30055">
    <property type="entry name" value="HTH-TYPE TRANSCRIPTIONAL REGULATOR RUTR"/>
    <property type="match status" value="1"/>
</dbReference>
<dbReference type="SUPFAM" id="SSF46689">
    <property type="entry name" value="Homeodomain-like"/>
    <property type="match status" value="1"/>
</dbReference>
<keyword evidence="2 4" id="KW-0238">DNA-binding</keyword>
<dbReference type="Proteomes" id="UP000281084">
    <property type="component" value="Unassembled WGS sequence"/>
</dbReference>
<comment type="caution">
    <text evidence="6">The sequence shown here is derived from an EMBL/GenBank/DDBJ whole genome shotgun (WGS) entry which is preliminary data.</text>
</comment>
<feature type="DNA-binding region" description="H-T-H motif" evidence="4">
    <location>
        <begin position="36"/>
        <end position="55"/>
    </location>
</feature>
<protein>
    <submittedName>
        <fullName evidence="6">TetR/AcrR family transcriptional regulator</fullName>
    </submittedName>
</protein>
<dbReference type="Gene3D" id="1.10.357.10">
    <property type="entry name" value="Tetracycline Repressor, domain 2"/>
    <property type="match status" value="1"/>
</dbReference>
<accession>A0A3A8FR19</accession>
<evidence type="ECO:0000259" key="5">
    <source>
        <dbReference type="PROSITE" id="PS50977"/>
    </source>
</evidence>
<dbReference type="PROSITE" id="PS50977">
    <property type="entry name" value="HTH_TETR_2"/>
    <property type="match status" value="1"/>
</dbReference>
<evidence type="ECO:0000256" key="4">
    <source>
        <dbReference type="PROSITE-ProRule" id="PRU00335"/>
    </source>
</evidence>
<dbReference type="InterPro" id="IPR050109">
    <property type="entry name" value="HTH-type_TetR-like_transc_reg"/>
</dbReference>
<gene>
    <name evidence="6" type="ORF">D7V64_14770</name>
</gene>
<feature type="domain" description="HTH tetR-type" evidence="5">
    <location>
        <begin position="13"/>
        <end position="73"/>
    </location>
</feature>
<dbReference type="PRINTS" id="PR00455">
    <property type="entry name" value="HTHTETR"/>
</dbReference>
<dbReference type="InterPro" id="IPR009057">
    <property type="entry name" value="Homeodomain-like_sf"/>
</dbReference>